<dbReference type="GO" id="GO:0043571">
    <property type="term" value="P:maintenance of CRISPR repeat elements"/>
    <property type="evidence" value="ECO:0007669"/>
    <property type="project" value="InterPro"/>
</dbReference>
<keyword evidence="2" id="KW-1185">Reference proteome</keyword>
<proteinExistence type="predicted"/>
<dbReference type="GO" id="GO:0004519">
    <property type="term" value="F:endonuclease activity"/>
    <property type="evidence" value="ECO:0007669"/>
    <property type="project" value="InterPro"/>
</dbReference>
<dbReference type="Proteomes" id="UP000002964">
    <property type="component" value="Unassembled WGS sequence"/>
</dbReference>
<sequence length="179" mass="20865">MRPKAFFDVAPEERREKLMRVASRALREMHGIFRETPGQYALALPDHPRVGRGRLRIFAEKSGDLERLAYRLRELPVRFSDIANVPQDYSGPYRRYSRYRIQSRKQERDYKGTLRLRRMREAEAEQMPWFNMRSGSTGQEFRLYVSVADDAEGSLADSCEPDSYGLSVATRPFALPLLD</sequence>
<organism evidence="1 2">
    <name type="scientific">Thiorhodovibrio frisius</name>
    <dbReference type="NCBI Taxonomy" id="631362"/>
    <lineage>
        <taxon>Bacteria</taxon>
        <taxon>Pseudomonadati</taxon>
        <taxon>Pseudomonadota</taxon>
        <taxon>Gammaproteobacteria</taxon>
        <taxon>Chromatiales</taxon>
        <taxon>Chromatiaceae</taxon>
        <taxon>Thiorhodovibrio</taxon>
    </lineage>
</organism>
<dbReference type="InterPro" id="IPR042564">
    <property type="entry name" value="CRISPR-Cas6/Csy4_sf"/>
</dbReference>
<protein>
    <submittedName>
        <fullName evidence="1">CRISPR-associated protein (Cas_Csy4)</fullName>
    </submittedName>
</protein>
<dbReference type="STRING" id="631362.Thi970DRAFT_04669"/>
<dbReference type="Gene3D" id="3.30.70.2540">
    <property type="entry name" value="CRISPR-associated endoribonuclease Cas6/Csy4"/>
    <property type="match status" value="1"/>
</dbReference>
<gene>
    <name evidence="1" type="ORF">Thi970DRAFT_04669</name>
</gene>
<reference evidence="1 2" key="2">
    <citation type="submission" date="2011-11" db="EMBL/GenBank/DDBJ databases">
        <authorList>
            <consortium name="US DOE Joint Genome Institute"/>
            <person name="Lucas S."/>
            <person name="Han J."/>
            <person name="Lapidus A."/>
            <person name="Cheng J.-F."/>
            <person name="Goodwin L."/>
            <person name="Pitluck S."/>
            <person name="Peters L."/>
            <person name="Ovchinnikova G."/>
            <person name="Zhang X."/>
            <person name="Detter J.C."/>
            <person name="Han C."/>
            <person name="Tapia R."/>
            <person name="Land M."/>
            <person name="Hauser L."/>
            <person name="Kyrpides N."/>
            <person name="Ivanova N."/>
            <person name="Pagani I."/>
            <person name="Vogl K."/>
            <person name="Liu Z."/>
            <person name="Overmann J."/>
            <person name="Frigaard N.-U."/>
            <person name="Bryant D."/>
            <person name="Woyke T."/>
        </authorList>
    </citation>
    <scope>NUCLEOTIDE SEQUENCE [LARGE SCALE GENOMIC DNA]</scope>
    <source>
        <strain evidence="1 2">970</strain>
    </source>
</reference>
<dbReference type="AlphaFoldDB" id="H8Z7X5"/>
<name>H8Z7X5_9GAMM</name>
<dbReference type="Pfam" id="PF09618">
    <property type="entry name" value="Cas_Csy4"/>
    <property type="match status" value="1"/>
</dbReference>
<reference evidence="2" key="1">
    <citation type="submission" date="2011-06" db="EMBL/GenBank/DDBJ databases">
        <authorList>
            <consortium name="US DOE Joint Genome Institute (JGI-PGF)"/>
            <person name="Lucas S."/>
            <person name="Han J."/>
            <person name="Lapidus A."/>
            <person name="Cheng J.-F."/>
            <person name="Goodwin L."/>
            <person name="Pitluck S."/>
            <person name="Peters L."/>
            <person name="Land M.L."/>
            <person name="Hauser L."/>
            <person name="Vogl K."/>
            <person name="Liu Z."/>
            <person name="Overmann J."/>
            <person name="Frigaard N.-U."/>
            <person name="Bryant D.A."/>
            <person name="Woyke T.J."/>
        </authorList>
    </citation>
    <scope>NUCLEOTIDE SEQUENCE [LARGE SCALE GENOMIC DNA]</scope>
    <source>
        <strain evidence="2">970</strain>
    </source>
</reference>
<dbReference type="EMBL" id="JH603170">
    <property type="protein sequence ID" value="EIC20987.1"/>
    <property type="molecule type" value="Genomic_DNA"/>
</dbReference>
<accession>H8Z7X5</accession>
<dbReference type="InterPro" id="IPR013396">
    <property type="entry name" value="CRISPR-assoc_prot_Csy4"/>
</dbReference>
<evidence type="ECO:0000313" key="2">
    <source>
        <dbReference type="Proteomes" id="UP000002964"/>
    </source>
</evidence>
<dbReference type="eggNOG" id="ENOG503360Y">
    <property type="taxonomic scope" value="Bacteria"/>
</dbReference>
<evidence type="ECO:0000313" key="1">
    <source>
        <dbReference type="EMBL" id="EIC20987.1"/>
    </source>
</evidence>
<dbReference type="HOGENOM" id="CLU_1502830_0_0_6"/>